<evidence type="ECO:0000313" key="3">
    <source>
        <dbReference type="EMBL" id="KAJ1642900.1"/>
    </source>
</evidence>
<feature type="non-terminal residue" evidence="3">
    <location>
        <position position="127"/>
    </location>
</feature>
<evidence type="ECO:0000313" key="4">
    <source>
        <dbReference type="Proteomes" id="UP001145021"/>
    </source>
</evidence>
<evidence type="ECO:0000259" key="2">
    <source>
        <dbReference type="Pfam" id="PF10601"/>
    </source>
</evidence>
<keyword evidence="4" id="KW-1185">Reference proteome</keyword>
<evidence type="ECO:0000256" key="1">
    <source>
        <dbReference type="SAM" id="MobiDB-lite"/>
    </source>
</evidence>
<feature type="compositionally biased region" description="Polar residues" evidence="1">
    <location>
        <begin position="22"/>
        <end position="31"/>
    </location>
</feature>
<reference evidence="3" key="1">
    <citation type="submission" date="2022-07" db="EMBL/GenBank/DDBJ databases">
        <title>Phylogenomic reconstructions and comparative analyses of Kickxellomycotina fungi.</title>
        <authorList>
            <person name="Reynolds N.K."/>
            <person name="Stajich J.E."/>
            <person name="Barry K."/>
            <person name="Grigoriev I.V."/>
            <person name="Crous P."/>
            <person name="Smith M.E."/>
        </authorList>
    </citation>
    <scope>NUCLEOTIDE SEQUENCE</scope>
    <source>
        <strain evidence="3">NBRC 105413</strain>
    </source>
</reference>
<gene>
    <name evidence="3" type="ORF">LPJ64_005292</name>
</gene>
<dbReference type="AlphaFoldDB" id="A0A9W7XI04"/>
<protein>
    <recommendedName>
        <fullName evidence="2">LITAF domain-containing protein</fullName>
    </recommendedName>
</protein>
<feature type="region of interest" description="Disordered" evidence="1">
    <location>
        <begin position="20"/>
        <end position="46"/>
    </location>
</feature>
<proteinExistence type="predicted"/>
<organism evidence="3 4">
    <name type="scientific">Coemansia asiatica</name>
    <dbReference type="NCBI Taxonomy" id="1052880"/>
    <lineage>
        <taxon>Eukaryota</taxon>
        <taxon>Fungi</taxon>
        <taxon>Fungi incertae sedis</taxon>
        <taxon>Zoopagomycota</taxon>
        <taxon>Kickxellomycotina</taxon>
        <taxon>Kickxellomycetes</taxon>
        <taxon>Kickxellales</taxon>
        <taxon>Kickxellaceae</taxon>
        <taxon>Coemansia</taxon>
    </lineage>
</organism>
<dbReference type="Pfam" id="PF10601">
    <property type="entry name" value="zf-LITAF-like"/>
    <property type="match status" value="1"/>
</dbReference>
<dbReference type="Proteomes" id="UP001145021">
    <property type="component" value="Unassembled WGS sequence"/>
</dbReference>
<accession>A0A9W7XI04</accession>
<sequence length="127" mass="13489">MSEKMISNQGAEAAAVAEVTTNTSALETSRNAAPAEGYQPPTMTAKPAPIRFRPAGNKKLVNLAPTQYFGEDVKQSTCMACPECKQDVMTNVKHEIGPQTIAASMACGFCFLPLACVMCAIDSVKDK</sequence>
<dbReference type="EMBL" id="JANBOH010000323">
    <property type="protein sequence ID" value="KAJ1642900.1"/>
    <property type="molecule type" value="Genomic_DNA"/>
</dbReference>
<comment type="caution">
    <text evidence="3">The sequence shown here is derived from an EMBL/GenBank/DDBJ whole genome shotgun (WGS) entry which is preliminary data.</text>
</comment>
<dbReference type="InterPro" id="IPR006629">
    <property type="entry name" value="LITAF"/>
</dbReference>
<feature type="domain" description="LITAF" evidence="2">
    <location>
        <begin position="75"/>
        <end position="126"/>
    </location>
</feature>
<name>A0A9W7XI04_9FUNG</name>